<proteinExistence type="predicted"/>
<gene>
    <name evidence="1" type="ORF">SAMN05444159_1194</name>
</gene>
<dbReference type="AlphaFoldDB" id="A0A1M6L7J0"/>
<evidence type="ECO:0000313" key="2">
    <source>
        <dbReference type="Proteomes" id="UP000189935"/>
    </source>
</evidence>
<dbReference type="Proteomes" id="UP000189935">
    <property type="component" value="Chromosome I"/>
</dbReference>
<name>A0A1M6L7J0_9BRAD</name>
<dbReference type="EMBL" id="LT670844">
    <property type="protein sequence ID" value="SHJ67147.1"/>
    <property type="molecule type" value="Genomic_DNA"/>
</dbReference>
<protein>
    <submittedName>
        <fullName evidence="1">Uncharacterized protein</fullName>
    </submittedName>
</protein>
<accession>A0A1M6L7J0</accession>
<reference evidence="1 2" key="1">
    <citation type="submission" date="2016-11" db="EMBL/GenBank/DDBJ databases">
        <authorList>
            <person name="Jaros S."/>
            <person name="Januszkiewicz K."/>
            <person name="Wedrychowicz H."/>
        </authorList>
    </citation>
    <scope>NUCLEOTIDE SEQUENCE [LARGE SCALE GENOMIC DNA]</scope>
    <source>
        <strain evidence="1 2">GAS499</strain>
    </source>
</reference>
<organism evidence="1 2">
    <name type="scientific">Bradyrhizobium lablabi</name>
    <dbReference type="NCBI Taxonomy" id="722472"/>
    <lineage>
        <taxon>Bacteria</taxon>
        <taxon>Pseudomonadati</taxon>
        <taxon>Pseudomonadota</taxon>
        <taxon>Alphaproteobacteria</taxon>
        <taxon>Hyphomicrobiales</taxon>
        <taxon>Nitrobacteraceae</taxon>
        <taxon>Bradyrhizobium</taxon>
    </lineage>
</organism>
<sequence length="54" mass="6187">MSTRAMYLLDQADKCRWHADRMSDAQTQAELRKLAAEYVERAAEIVGAEIESKE</sequence>
<evidence type="ECO:0000313" key="1">
    <source>
        <dbReference type="EMBL" id="SHJ67147.1"/>
    </source>
</evidence>